<feature type="transmembrane region" description="Helical" evidence="1">
    <location>
        <begin position="42"/>
        <end position="63"/>
    </location>
</feature>
<keyword evidence="3" id="KW-1185">Reference proteome</keyword>
<protein>
    <submittedName>
        <fullName evidence="2">Uncharacterized protein</fullName>
    </submittedName>
</protein>
<evidence type="ECO:0000313" key="2">
    <source>
        <dbReference type="EMBL" id="GGG54799.1"/>
    </source>
</evidence>
<evidence type="ECO:0000256" key="1">
    <source>
        <dbReference type="SAM" id="Phobius"/>
    </source>
</evidence>
<feature type="transmembrane region" description="Helical" evidence="1">
    <location>
        <begin position="353"/>
        <end position="375"/>
    </location>
</feature>
<dbReference type="EMBL" id="BMFQ01000003">
    <property type="protein sequence ID" value="GGG54799.1"/>
    <property type="molecule type" value="Genomic_DNA"/>
</dbReference>
<dbReference type="AlphaFoldDB" id="A0A917GR70"/>
<evidence type="ECO:0000313" key="3">
    <source>
        <dbReference type="Proteomes" id="UP000625976"/>
    </source>
</evidence>
<dbReference type="Proteomes" id="UP000625976">
    <property type="component" value="Unassembled WGS sequence"/>
</dbReference>
<feature type="transmembrane region" description="Helical" evidence="1">
    <location>
        <begin position="322"/>
        <end position="341"/>
    </location>
</feature>
<feature type="transmembrane region" description="Helical" evidence="1">
    <location>
        <begin position="75"/>
        <end position="93"/>
    </location>
</feature>
<keyword evidence="1" id="KW-0472">Membrane</keyword>
<organism evidence="2 3">
    <name type="scientific">Bizionia arctica</name>
    <dbReference type="NCBI Taxonomy" id="1495645"/>
    <lineage>
        <taxon>Bacteria</taxon>
        <taxon>Pseudomonadati</taxon>
        <taxon>Bacteroidota</taxon>
        <taxon>Flavobacteriia</taxon>
        <taxon>Flavobacteriales</taxon>
        <taxon>Flavobacteriaceae</taxon>
        <taxon>Bizionia</taxon>
    </lineage>
</organism>
<proteinExistence type="predicted"/>
<name>A0A917GR70_9FLAO</name>
<feature type="transmembrane region" description="Helical" evidence="1">
    <location>
        <begin position="381"/>
        <end position="400"/>
    </location>
</feature>
<feature type="transmembrane region" description="Helical" evidence="1">
    <location>
        <begin position="129"/>
        <end position="155"/>
    </location>
</feature>
<sequence length="406" mass="46987">MILIFHEAIYTPDTASYLIAEMYRSPGYVIFVKLFQFIFQGYFDLFTVGAQLIIGLFAVHVTLTKISKTLKLHPISEFIFLALLIFPFFGPLYVANNICSEGLSYPFYLLVIALSTDLFTNYNLKSFRYLLITCILLALTRGQFIVLPIIIAVIYIIKNKALALKKFHLKNILLLLLIPLVITLMDKTYHKLKDGVFVTTPFSNLCMSGAAFYVSNASDVLLIENEDDKNIFNDCYGFIEENGWLLSSKERDSYTDYYNHFHKNLGNICNYTVHRIGTKYFYDHGYSFVDSRVGIENTCSNIVPILIKNNFGKWIKLYYSNLVYGFKSQILLFFIVLIFLFSGIKMLFSKNEFVLYLFLFSSLILSNAMIVAYASHSIMRYLFYNYSLYFLIFIILLKLLKHGKKA</sequence>
<reference evidence="2" key="1">
    <citation type="journal article" date="2014" name="Int. J. Syst. Evol. Microbiol.">
        <title>Complete genome sequence of Corynebacterium casei LMG S-19264T (=DSM 44701T), isolated from a smear-ripened cheese.</title>
        <authorList>
            <consortium name="US DOE Joint Genome Institute (JGI-PGF)"/>
            <person name="Walter F."/>
            <person name="Albersmeier A."/>
            <person name="Kalinowski J."/>
            <person name="Ruckert C."/>
        </authorList>
    </citation>
    <scope>NUCLEOTIDE SEQUENCE</scope>
    <source>
        <strain evidence="2">CGMCC 1.12751</strain>
    </source>
</reference>
<accession>A0A917GR70</accession>
<feature type="transmembrane region" description="Helical" evidence="1">
    <location>
        <begin position="167"/>
        <end position="184"/>
    </location>
</feature>
<reference evidence="2" key="2">
    <citation type="submission" date="2020-09" db="EMBL/GenBank/DDBJ databases">
        <authorList>
            <person name="Sun Q."/>
            <person name="Zhou Y."/>
        </authorList>
    </citation>
    <scope>NUCLEOTIDE SEQUENCE</scope>
    <source>
        <strain evidence="2">CGMCC 1.12751</strain>
    </source>
</reference>
<gene>
    <name evidence="2" type="ORF">GCM10010976_27130</name>
</gene>
<keyword evidence="1" id="KW-0812">Transmembrane</keyword>
<comment type="caution">
    <text evidence="2">The sequence shown here is derived from an EMBL/GenBank/DDBJ whole genome shotgun (WGS) entry which is preliminary data.</text>
</comment>
<feature type="transmembrane region" description="Helical" evidence="1">
    <location>
        <begin position="105"/>
        <end position="122"/>
    </location>
</feature>
<keyword evidence="1" id="KW-1133">Transmembrane helix</keyword>